<sequence>MNLLGLLKKFILINVLIYITNCYKSHDFNAYKLKQSAQQLDKNVEQSKQNDNNGQTFYHLDETNSTVSNNNGTNNSTIITLNQYTLELNQIPAYQQYLKKTTDQNLDIQKIGNKIQFALCNTMQDIQWLLSDGILGFNYQQVYSDSGDTQYVQQGILSQLHQENKSNKKSFSLYLDFKNDNNFYNQQIEQNKIKLNDFGYYNFTQLDNEASTSNLIIGGYNSQYLNLQDFYYINLKNRLTNQNETNNTSSQTQKDENKNNNFQQYELDAKLQSIIVDNQFEIKLEQNLDNQTIILDPNTFYSELTEEFIVQLIKILENTQGIHCFVGQYSKFLQCDYPYKKYDQYKNQFPDFALKINDKQIYIKGKLFQGQCYNQTTGFKFDYIRQNTNNTQTTQNQKGNNTEADTSTIPNNSQNTNNTDNSTQNNNTGNITFQSQEIPQNNNKQENDTIEQKHNFLKRENNQIKKYQSNYQDDTIKLQNQNKIQENVAINSDQPINEKNKDKLISYKNYEYSVCYLNLRQSQNNDILLGRNFFYQYYTYFDLEQMKLGIKDISII</sequence>
<feature type="compositionally biased region" description="Low complexity" evidence="1">
    <location>
        <begin position="406"/>
        <end position="432"/>
    </location>
</feature>
<feature type="signal peptide" evidence="2">
    <location>
        <begin position="1"/>
        <end position="22"/>
    </location>
</feature>
<evidence type="ECO:0000256" key="1">
    <source>
        <dbReference type="SAM" id="MobiDB-lite"/>
    </source>
</evidence>
<evidence type="ECO:0000256" key="2">
    <source>
        <dbReference type="SAM" id="SignalP"/>
    </source>
</evidence>
<feature type="compositionally biased region" description="Low complexity" evidence="1">
    <location>
        <begin position="63"/>
        <end position="72"/>
    </location>
</feature>
<dbReference type="InParanoid" id="A0A0V0QNT8"/>
<feature type="region of interest" description="Disordered" evidence="1">
    <location>
        <begin position="42"/>
        <end position="72"/>
    </location>
</feature>
<keyword evidence="2" id="KW-0732">Signal</keyword>
<dbReference type="Proteomes" id="UP000054937">
    <property type="component" value="Unassembled WGS sequence"/>
</dbReference>
<feature type="compositionally biased region" description="Polar residues" evidence="1">
    <location>
        <begin position="42"/>
        <end position="56"/>
    </location>
</feature>
<feature type="chain" id="PRO_5006867520" evidence="2">
    <location>
        <begin position="23"/>
        <end position="556"/>
    </location>
</feature>
<protein>
    <submittedName>
        <fullName evidence="3">Aspartic peptidase domain</fullName>
    </submittedName>
</protein>
<accession>A0A0V0QNT8</accession>
<evidence type="ECO:0000313" key="3">
    <source>
        <dbReference type="EMBL" id="KRX03761.1"/>
    </source>
</evidence>
<organism evidence="3 4">
    <name type="scientific">Pseudocohnilembus persalinus</name>
    <name type="common">Ciliate</name>
    <dbReference type="NCBI Taxonomy" id="266149"/>
    <lineage>
        <taxon>Eukaryota</taxon>
        <taxon>Sar</taxon>
        <taxon>Alveolata</taxon>
        <taxon>Ciliophora</taxon>
        <taxon>Intramacronucleata</taxon>
        <taxon>Oligohymenophorea</taxon>
        <taxon>Scuticociliatia</taxon>
        <taxon>Philasterida</taxon>
        <taxon>Pseudocohnilembidae</taxon>
        <taxon>Pseudocohnilembus</taxon>
    </lineage>
</organism>
<keyword evidence="4" id="KW-1185">Reference proteome</keyword>
<dbReference type="AlphaFoldDB" id="A0A0V0QNT8"/>
<feature type="compositionally biased region" description="Polar residues" evidence="1">
    <location>
        <begin position="433"/>
        <end position="444"/>
    </location>
</feature>
<feature type="region of interest" description="Disordered" evidence="1">
    <location>
        <begin position="391"/>
        <end position="447"/>
    </location>
</feature>
<reference evidence="3 4" key="1">
    <citation type="journal article" date="2015" name="Sci. Rep.">
        <title>Genome of the facultative scuticociliatosis pathogen Pseudocohnilembus persalinus provides insight into its virulence through horizontal gene transfer.</title>
        <authorList>
            <person name="Xiong J."/>
            <person name="Wang G."/>
            <person name="Cheng J."/>
            <person name="Tian M."/>
            <person name="Pan X."/>
            <person name="Warren A."/>
            <person name="Jiang C."/>
            <person name="Yuan D."/>
            <person name="Miao W."/>
        </authorList>
    </citation>
    <scope>NUCLEOTIDE SEQUENCE [LARGE SCALE GENOMIC DNA]</scope>
    <source>
        <strain evidence="3">36N120E</strain>
    </source>
</reference>
<name>A0A0V0QNT8_PSEPJ</name>
<dbReference type="Gene3D" id="2.40.70.10">
    <property type="entry name" value="Acid Proteases"/>
    <property type="match status" value="2"/>
</dbReference>
<proteinExistence type="predicted"/>
<dbReference type="SUPFAM" id="SSF50630">
    <property type="entry name" value="Acid proteases"/>
    <property type="match status" value="1"/>
</dbReference>
<evidence type="ECO:0000313" key="4">
    <source>
        <dbReference type="Proteomes" id="UP000054937"/>
    </source>
</evidence>
<gene>
    <name evidence="3" type="ORF">PPERSA_04269</name>
</gene>
<dbReference type="EMBL" id="LDAU01000126">
    <property type="protein sequence ID" value="KRX03761.1"/>
    <property type="molecule type" value="Genomic_DNA"/>
</dbReference>
<dbReference type="InterPro" id="IPR021109">
    <property type="entry name" value="Peptidase_aspartic_dom_sf"/>
</dbReference>
<comment type="caution">
    <text evidence="3">The sequence shown here is derived from an EMBL/GenBank/DDBJ whole genome shotgun (WGS) entry which is preliminary data.</text>
</comment>